<name>A0AAW1NT73_9CHLO</name>
<sequence length="807" mass="84775">MQRLLSPDHAVLARSPTWLSASTWAPTNLRTSAGAWSAQQLREDSSRRSQASAQRDLAVLRSGKGQGLVAVQEPGTAEAQPFHSSQVSITSDQGTGANLPEAYFSRLCIRDFALVDHQILELQPGLNVVTGESGAGKSVLMSALGQVLGAAVPPGCVRQPAEVAVITGTVSFGTEHAKAAMAPLLQGVGLPPRVVQEACGPTGQLVLKRELYSQGADGGVRSRCYVNGAAVSLRSMRELGEALVDVNGQHAAQRLSDPAMQMRLLDRIAGTGHLATHFGRLLRKLQGIRAELAALQAFNSQKQRDSMQALVDEVVANGLQPGEEVQLRQALQAMAARQGSAERCSLVRGAIQGDGSGGGLTEGLRDVEFHLAAVQASETARAEAGEDAEEFEEEEGAVQLLEEAMEKLQDARDALAEVEAKVAQYTRTFRFSQLEYDELMRRRKQVLRLLKRHDCSTSEDLLDKAAEAEAGLDKWFAMEGQTAKQQALLVELQEKLAAVGVQLGGRRRAAAGKLRAAVESCLADLAMAGSRFDVRIGWQPSAQASEGIAVPASAVAALNESSAHPSGAFHPTPSGFDTTEFLLAAGPAEPLRPLASVASGGESSRIMLALKAAPAFAAGGLREASGEAAGQLASEEAQGPALGASRGGTDAGVLMLDGQHPGDAPVLFNLGAADGSGEFDLPLSSDEDSALELEGLSSQIMILDELDSGVGGRLGSAVGQLLRNMVVQGPQLSSPTASQILCVSHLPQVAAHAQHHVVVRKQLDPSGRVLTRFTPLQSQKEREGEVAAMLGLGLPQAQMLMHAAQPS</sequence>
<dbReference type="Proteomes" id="UP001465755">
    <property type="component" value="Unassembled WGS sequence"/>
</dbReference>
<keyword evidence="8" id="KW-0175">Coiled coil</keyword>
<evidence type="ECO:0000256" key="7">
    <source>
        <dbReference type="ARBA" id="ARBA00033408"/>
    </source>
</evidence>
<dbReference type="Gene3D" id="3.40.50.300">
    <property type="entry name" value="P-loop containing nucleotide triphosphate hydrolases"/>
    <property type="match status" value="3"/>
</dbReference>
<keyword evidence="3" id="KW-0547">Nucleotide-binding</keyword>
<keyword evidence="4" id="KW-0227">DNA damage</keyword>
<organism evidence="9 10">
    <name type="scientific">Symbiochloris irregularis</name>
    <dbReference type="NCBI Taxonomy" id="706552"/>
    <lineage>
        <taxon>Eukaryota</taxon>
        <taxon>Viridiplantae</taxon>
        <taxon>Chlorophyta</taxon>
        <taxon>core chlorophytes</taxon>
        <taxon>Trebouxiophyceae</taxon>
        <taxon>Trebouxiales</taxon>
        <taxon>Trebouxiaceae</taxon>
        <taxon>Symbiochloris</taxon>
    </lineage>
</organism>
<comment type="caution">
    <text evidence="9">The sequence shown here is derived from an EMBL/GenBank/DDBJ whole genome shotgun (WGS) entry which is preliminary data.</text>
</comment>
<evidence type="ECO:0000256" key="1">
    <source>
        <dbReference type="ARBA" id="ARBA00009441"/>
    </source>
</evidence>
<evidence type="ECO:0000256" key="5">
    <source>
        <dbReference type="ARBA" id="ARBA00022840"/>
    </source>
</evidence>
<dbReference type="EMBL" id="JALJOQ010000099">
    <property type="protein sequence ID" value="KAK9798188.1"/>
    <property type="molecule type" value="Genomic_DNA"/>
</dbReference>
<reference evidence="9 10" key="1">
    <citation type="journal article" date="2024" name="Nat. Commun.">
        <title>Phylogenomics reveals the evolutionary origins of lichenization in chlorophyte algae.</title>
        <authorList>
            <person name="Puginier C."/>
            <person name="Libourel C."/>
            <person name="Otte J."/>
            <person name="Skaloud P."/>
            <person name="Haon M."/>
            <person name="Grisel S."/>
            <person name="Petersen M."/>
            <person name="Berrin J.G."/>
            <person name="Delaux P.M."/>
            <person name="Dal Grande F."/>
            <person name="Keller J."/>
        </authorList>
    </citation>
    <scope>NUCLEOTIDE SEQUENCE [LARGE SCALE GENOMIC DNA]</scope>
    <source>
        <strain evidence="9 10">SAG 2036</strain>
    </source>
</reference>
<evidence type="ECO:0000313" key="9">
    <source>
        <dbReference type="EMBL" id="KAK9798188.1"/>
    </source>
</evidence>
<dbReference type="GO" id="GO:0005524">
    <property type="term" value="F:ATP binding"/>
    <property type="evidence" value="ECO:0007669"/>
    <property type="project" value="UniProtKB-KW"/>
</dbReference>
<keyword evidence="5" id="KW-0067">ATP-binding</keyword>
<dbReference type="InterPro" id="IPR004604">
    <property type="entry name" value="DNA_recomb/repair_RecN"/>
</dbReference>
<evidence type="ECO:0000313" key="10">
    <source>
        <dbReference type="Proteomes" id="UP001465755"/>
    </source>
</evidence>
<evidence type="ECO:0000256" key="6">
    <source>
        <dbReference type="ARBA" id="ARBA00023204"/>
    </source>
</evidence>
<proteinExistence type="inferred from homology"/>
<evidence type="ECO:0000256" key="4">
    <source>
        <dbReference type="ARBA" id="ARBA00022763"/>
    </source>
</evidence>
<dbReference type="GO" id="GO:0006281">
    <property type="term" value="P:DNA repair"/>
    <property type="evidence" value="ECO:0007669"/>
    <property type="project" value="UniProtKB-KW"/>
</dbReference>
<evidence type="ECO:0000256" key="3">
    <source>
        <dbReference type="ARBA" id="ARBA00022741"/>
    </source>
</evidence>
<evidence type="ECO:0000256" key="2">
    <source>
        <dbReference type="ARBA" id="ARBA00021315"/>
    </source>
</evidence>
<accession>A0AAW1NT73</accession>
<keyword evidence="10" id="KW-1185">Reference proteome</keyword>
<comment type="similarity">
    <text evidence="1">Belongs to the RecN family.</text>
</comment>
<gene>
    <name evidence="9" type="ORF">WJX73_001384</name>
</gene>
<dbReference type="PANTHER" id="PTHR11059:SF0">
    <property type="entry name" value="DNA REPAIR PROTEIN RECN"/>
    <property type="match status" value="1"/>
</dbReference>
<dbReference type="AlphaFoldDB" id="A0AAW1NT73"/>
<dbReference type="InterPro" id="IPR027417">
    <property type="entry name" value="P-loop_NTPase"/>
</dbReference>
<feature type="coiled-coil region" evidence="8">
    <location>
        <begin position="374"/>
        <end position="428"/>
    </location>
</feature>
<dbReference type="SUPFAM" id="SSF52540">
    <property type="entry name" value="P-loop containing nucleoside triphosphate hydrolases"/>
    <property type="match status" value="2"/>
</dbReference>
<evidence type="ECO:0000256" key="8">
    <source>
        <dbReference type="SAM" id="Coils"/>
    </source>
</evidence>
<dbReference type="GO" id="GO:0006310">
    <property type="term" value="P:DNA recombination"/>
    <property type="evidence" value="ECO:0007669"/>
    <property type="project" value="InterPro"/>
</dbReference>
<keyword evidence="6" id="KW-0234">DNA repair</keyword>
<dbReference type="PANTHER" id="PTHR11059">
    <property type="entry name" value="DNA REPAIR PROTEIN RECN"/>
    <property type="match status" value="1"/>
</dbReference>
<protein>
    <recommendedName>
        <fullName evidence="2">DNA repair protein RecN</fullName>
    </recommendedName>
    <alternativeName>
        <fullName evidence="7">Recombination protein N</fullName>
    </alternativeName>
</protein>